<dbReference type="InterPro" id="IPR001680">
    <property type="entry name" value="WD40_rpt"/>
</dbReference>
<keyword evidence="1" id="KW-0853">WD repeat</keyword>
<reference evidence="6" key="1">
    <citation type="submission" date="2011-08" db="EMBL/GenBank/DDBJ databases">
        <authorList>
            <person name="Rombauts S."/>
        </authorList>
    </citation>
    <scope>NUCLEOTIDE SEQUENCE</scope>
    <source>
        <strain evidence="6">London</strain>
    </source>
</reference>
<dbReference type="eggNOG" id="KOG2111">
    <property type="taxonomic scope" value="Eukaryota"/>
</dbReference>
<dbReference type="Gene3D" id="2.130.10.10">
    <property type="entry name" value="YVTN repeat-like/Quinoprotein amine dehydrogenase"/>
    <property type="match status" value="1"/>
</dbReference>
<comment type="similarity">
    <text evidence="4">Belongs to the WD repeat PROPPIN family.</text>
</comment>
<dbReference type="HOGENOM" id="CLU_025895_2_2_1"/>
<proteinExistence type="inferred from homology"/>
<name>T1KB95_TETUR</name>
<keyword evidence="6" id="KW-1185">Reference proteome</keyword>
<dbReference type="InterPro" id="IPR015943">
    <property type="entry name" value="WD40/YVTN_repeat-like_dom_sf"/>
</dbReference>
<reference evidence="5" key="2">
    <citation type="submission" date="2015-06" db="UniProtKB">
        <authorList>
            <consortium name="EnsemblMetazoa"/>
        </authorList>
    </citation>
    <scope>IDENTIFICATION</scope>
</reference>
<sequence length="305" mass="33679">MVGSIGLAQTLHSTNLIAIVGGGSTPKFAENAVLIWDELKHDFVLEFTFSSAVLNMKLRKDRFLVVERCKIHVYTFPNNPKRLFVVETGDNPRGLCEISPYTTSERQVMVFPGHKTGSLQIMDFNTSSPGASSSPVNILAHQGAIACVALNNQGTMVATASMKGTLIRVYETTRKTLVVEFRRGSDPATVYSIAFSPDSDFLVASSDKGTVHIFALKDTRLNRKSAFSKMGFLGQYIESQWALANFNIKDDCASVCSFGPKNTVYAVCENGSFHRYIFNSDGSCKRENFERFIDLQTETSDDSDD</sequence>
<dbReference type="EMBL" id="CAEY01001946">
    <property type="status" value="NOT_ANNOTATED_CDS"/>
    <property type="molecule type" value="Genomic_DNA"/>
</dbReference>
<keyword evidence="2" id="KW-0677">Repeat</keyword>
<accession>T1KB95</accession>
<evidence type="ECO:0000256" key="1">
    <source>
        <dbReference type="ARBA" id="ARBA00022574"/>
    </source>
</evidence>
<evidence type="ECO:0000313" key="5">
    <source>
        <dbReference type="EnsemblMetazoa" id="tetur08g03300.1"/>
    </source>
</evidence>
<dbReference type="Proteomes" id="UP000015104">
    <property type="component" value="Unassembled WGS sequence"/>
</dbReference>
<dbReference type="SMART" id="SM00320">
    <property type="entry name" value="WD40"/>
    <property type="match status" value="2"/>
</dbReference>
<evidence type="ECO:0000256" key="3">
    <source>
        <dbReference type="ARBA" id="ARBA00023006"/>
    </source>
</evidence>
<dbReference type="Pfam" id="PF21032">
    <property type="entry name" value="PROPPIN"/>
    <property type="match status" value="1"/>
</dbReference>
<keyword evidence="3" id="KW-0072">Autophagy</keyword>
<dbReference type="EnsemblMetazoa" id="tetur08g03300.1">
    <property type="protein sequence ID" value="tetur08g03300.1"/>
    <property type="gene ID" value="tetur08g03300"/>
</dbReference>
<evidence type="ECO:0000256" key="2">
    <source>
        <dbReference type="ARBA" id="ARBA00022737"/>
    </source>
</evidence>
<dbReference type="PANTHER" id="PTHR11227">
    <property type="entry name" value="WD-REPEAT PROTEIN INTERACTING WITH PHOSPHOINOSIDES WIPI -RELATED"/>
    <property type="match status" value="1"/>
</dbReference>
<dbReference type="GO" id="GO:0005737">
    <property type="term" value="C:cytoplasm"/>
    <property type="evidence" value="ECO:0007669"/>
    <property type="project" value="UniProtKB-ARBA"/>
</dbReference>
<dbReference type="InterPro" id="IPR048720">
    <property type="entry name" value="PROPPIN"/>
</dbReference>
<dbReference type="SUPFAM" id="SSF50978">
    <property type="entry name" value="WD40 repeat-like"/>
    <property type="match status" value="1"/>
</dbReference>
<dbReference type="InterPro" id="IPR036322">
    <property type="entry name" value="WD40_repeat_dom_sf"/>
</dbReference>
<evidence type="ECO:0000313" key="6">
    <source>
        <dbReference type="Proteomes" id="UP000015104"/>
    </source>
</evidence>
<dbReference type="STRING" id="32264.T1KB95"/>
<protein>
    <submittedName>
        <fullName evidence="5">Uncharacterized protein</fullName>
    </submittedName>
</protein>
<organism evidence="5 6">
    <name type="scientific">Tetranychus urticae</name>
    <name type="common">Two-spotted spider mite</name>
    <dbReference type="NCBI Taxonomy" id="32264"/>
    <lineage>
        <taxon>Eukaryota</taxon>
        <taxon>Metazoa</taxon>
        <taxon>Ecdysozoa</taxon>
        <taxon>Arthropoda</taxon>
        <taxon>Chelicerata</taxon>
        <taxon>Arachnida</taxon>
        <taxon>Acari</taxon>
        <taxon>Acariformes</taxon>
        <taxon>Trombidiformes</taxon>
        <taxon>Prostigmata</taxon>
        <taxon>Eleutherengona</taxon>
        <taxon>Raphignathae</taxon>
        <taxon>Tetranychoidea</taxon>
        <taxon>Tetranychidae</taxon>
        <taxon>Tetranychus</taxon>
    </lineage>
</organism>
<dbReference type="AlphaFoldDB" id="T1KB95"/>
<dbReference type="GO" id="GO:0006914">
    <property type="term" value="P:autophagy"/>
    <property type="evidence" value="ECO:0007669"/>
    <property type="project" value="UniProtKB-KW"/>
</dbReference>
<evidence type="ECO:0000256" key="4">
    <source>
        <dbReference type="ARBA" id="ARBA00025740"/>
    </source>
</evidence>